<dbReference type="PANTHER" id="PTHR43047:SF72">
    <property type="entry name" value="OSMOSENSING HISTIDINE PROTEIN KINASE SLN1"/>
    <property type="match status" value="1"/>
</dbReference>
<dbReference type="InterPro" id="IPR035965">
    <property type="entry name" value="PAS-like_dom_sf"/>
</dbReference>
<feature type="domain" description="Histidine kinase" evidence="6">
    <location>
        <begin position="260"/>
        <end position="478"/>
    </location>
</feature>
<dbReference type="Gene3D" id="3.30.450.20">
    <property type="entry name" value="PAS domain"/>
    <property type="match status" value="2"/>
</dbReference>
<dbReference type="SUPFAM" id="SSF55874">
    <property type="entry name" value="ATPase domain of HSP90 chaperone/DNA topoisomerase II/histidine kinase"/>
    <property type="match status" value="1"/>
</dbReference>
<dbReference type="InterPro" id="IPR036097">
    <property type="entry name" value="HisK_dim/P_sf"/>
</dbReference>
<dbReference type="CDD" id="cd00130">
    <property type="entry name" value="PAS"/>
    <property type="match status" value="1"/>
</dbReference>
<dbReference type="Gene3D" id="3.30.565.10">
    <property type="entry name" value="Histidine kinase-like ATPase, C-terminal domain"/>
    <property type="match status" value="1"/>
</dbReference>
<proteinExistence type="predicted"/>
<evidence type="ECO:0000256" key="5">
    <source>
        <dbReference type="ARBA" id="ARBA00022777"/>
    </source>
</evidence>
<dbReference type="PANTHER" id="PTHR43047">
    <property type="entry name" value="TWO-COMPONENT HISTIDINE PROTEIN KINASE"/>
    <property type="match status" value="1"/>
</dbReference>
<dbReference type="EC" id="2.7.13.3" evidence="2"/>
<dbReference type="InterPro" id="IPR004358">
    <property type="entry name" value="Sig_transdc_His_kin-like_C"/>
</dbReference>
<evidence type="ECO:0000256" key="3">
    <source>
        <dbReference type="ARBA" id="ARBA00022553"/>
    </source>
</evidence>
<dbReference type="SMART" id="SM00387">
    <property type="entry name" value="HATPase_c"/>
    <property type="match status" value="1"/>
</dbReference>
<dbReference type="RefSeq" id="WP_262308428.1">
    <property type="nucleotide sequence ID" value="NZ_CP106679.1"/>
</dbReference>
<keyword evidence="7" id="KW-0067">ATP-binding</keyword>
<evidence type="ECO:0000259" key="6">
    <source>
        <dbReference type="PROSITE" id="PS50109"/>
    </source>
</evidence>
<dbReference type="Pfam" id="PF08448">
    <property type="entry name" value="PAS_4"/>
    <property type="match status" value="1"/>
</dbReference>
<dbReference type="EMBL" id="CP106679">
    <property type="protein sequence ID" value="UXP30982.1"/>
    <property type="molecule type" value="Genomic_DNA"/>
</dbReference>
<dbReference type="Proteomes" id="UP001065174">
    <property type="component" value="Chromosome"/>
</dbReference>
<evidence type="ECO:0000256" key="1">
    <source>
        <dbReference type="ARBA" id="ARBA00000085"/>
    </source>
</evidence>
<dbReference type="InterPro" id="IPR013656">
    <property type="entry name" value="PAS_4"/>
</dbReference>
<keyword evidence="5" id="KW-0418">Kinase</keyword>
<dbReference type="PROSITE" id="PS50109">
    <property type="entry name" value="HIS_KIN"/>
    <property type="match status" value="1"/>
</dbReference>
<keyword evidence="7" id="KW-0547">Nucleotide-binding</keyword>
<dbReference type="SUPFAM" id="SSF55785">
    <property type="entry name" value="PYP-like sensor domain (PAS domain)"/>
    <property type="match status" value="1"/>
</dbReference>
<comment type="catalytic activity">
    <reaction evidence="1">
        <text>ATP + protein L-histidine = ADP + protein N-phospho-L-histidine.</text>
        <dbReference type="EC" id="2.7.13.3"/>
    </reaction>
</comment>
<dbReference type="InterPro" id="IPR003661">
    <property type="entry name" value="HisK_dim/P_dom"/>
</dbReference>
<dbReference type="SUPFAM" id="SSF47384">
    <property type="entry name" value="Homodimeric domain of signal transducing histidine kinase"/>
    <property type="match status" value="1"/>
</dbReference>
<dbReference type="CDD" id="cd00082">
    <property type="entry name" value="HisKA"/>
    <property type="match status" value="1"/>
</dbReference>
<keyword evidence="4" id="KW-0808">Transferase</keyword>
<reference evidence="7" key="1">
    <citation type="submission" date="2022-09" db="EMBL/GenBank/DDBJ databases">
        <title>Comparative genomics and taxonomic characterization of three novel marine species of genus Reichenbachiella exhibiting antioxidant and polysaccharide degradation activities.</title>
        <authorList>
            <person name="Muhammad N."/>
            <person name="Lee Y.-J."/>
            <person name="Ko J."/>
            <person name="Kim S.-G."/>
        </authorList>
    </citation>
    <scope>NUCLEOTIDE SEQUENCE</scope>
    <source>
        <strain evidence="7">BKB1-1</strain>
    </source>
</reference>
<name>A0ABY6CKD5_9BACT</name>
<protein>
    <recommendedName>
        <fullName evidence="2">histidine kinase</fullName>
        <ecNumber evidence="2">2.7.13.3</ecNumber>
    </recommendedName>
</protein>
<dbReference type="PRINTS" id="PR00344">
    <property type="entry name" value="BCTRLSENSOR"/>
</dbReference>
<sequence length="481" mass="54071">MKNLINLINYTDDRLWSYDHNLICTCSNEQAKIDYLNAFGVELVPGVSVLEGVPEPIRTEWKQVYLRGLQGKKISFIHSFGLEELPAYLKITLVPILEKDEVVGVACTSHDITELKIVERQMLQNEAYLTAQIENTKDAIWSVDRDYKLLIVNTAMIHGYMAAYGRQLKVGENMIESAPEEMREVWIERYERALKGEVFSVLEEFNFGEQTQYIELSLNPIRVKNAVVGVACFGKDITPVKSSEIALQKSVELKDRFFSIIAHDLKGPVGNIRELVKMLASTSLKLSQDQQNEIVSHLSNATHGVYELLDNLLAWAMSQQNFVKVKKERLNVNKLIEDSIKAYRTSAESKNITTTIKVDHQTEVFADKRALSSTIANLYNNAIKFTNESGTITLSAKNLVQHLEFCVSDTGVGMDEEVLSSLFDETKVLTKAGTRKERGTGLGLLLCKEFVMLNGGELWVKSKLGEGSAFCFTVPLVEVNI</sequence>
<gene>
    <name evidence="7" type="ORF">N6H18_11535</name>
</gene>
<keyword evidence="3" id="KW-0597">Phosphoprotein</keyword>
<dbReference type="InterPro" id="IPR005467">
    <property type="entry name" value="His_kinase_dom"/>
</dbReference>
<accession>A0ABY6CKD5</accession>
<dbReference type="GO" id="GO:0005524">
    <property type="term" value="F:ATP binding"/>
    <property type="evidence" value="ECO:0007669"/>
    <property type="project" value="UniProtKB-KW"/>
</dbReference>
<dbReference type="InterPro" id="IPR003594">
    <property type="entry name" value="HATPase_dom"/>
</dbReference>
<evidence type="ECO:0000256" key="4">
    <source>
        <dbReference type="ARBA" id="ARBA00022679"/>
    </source>
</evidence>
<dbReference type="Gene3D" id="1.10.287.130">
    <property type="match status" value="1"/>
</dbReference>
<keyword evidence="8" id="KW-1185">Reference proteome</keyword>
<dbReference type="Pfam" id="PF02518">
    <property type="entry name" value="HATPase_c"/>
    <property type="match status" value="1"/>
</dbReference>
<evidence type="ECO:0000256" key="2">
    <source>
        <dbReference type="ARBA" id="ARBA00012438"/>
    </source>
</evidence>
<evidence type="ECO:0000313" key="8">
    <source>
        <dbReference type="Proteomes" id="UP001065174"/>
    </source>
</evidence>
<evidence type="ECO:0000313" key="7">
    <source>
        <dbReference type="EMBL" id="UXP30982.1"/>
    </source>
</evidence>
<organism evidence="7 8">
    <name type="scientific">Reichenbachiella agarivorans</name>
    <dbReference type="NCBI Taxonomy" id="2979464"/>
    <lineage>
        <taxon>Bacteria</taxon>
        <taxon>Pseudomonadati</taxon>
        <taxon>Bacteroidota</taxon>
        <taxon>Cytophagia</taxon>
        <taxon>Cytophagales</taxon>
        <taxon>Reichenbachiellaceae</taxon>
        <taxon>Reichenbachiella</taxon>
    </lineage>
</organism>
<dbReference type="InterPro" id="IPR036890">
    <property type="entry name" value="HATPase_C_sf"/>
</dbReference>
<dbReference type="NCBIfam" id="TIGR00229">
    <property type="entry name" value="sensory_box"/>
    <property type="match status" value="1"/>
</dbReference>
<dbReference type="InterPro" id="IPR000014">
    <property type="entry name" value="PAS"/>
</dbReference>